<evidence type="ECO:0000256" key="1">
    <source>
        <dbReference type="SAM" id="SignalP"/>
    </source>
</evidence>
<dbReference type="Pfam" id="PF05754">
    <property type="entry name" value="DUF834"/>
    <property type="match status" value="1"/>
</dbReference>
<evidence type="ECO:0000313" key="3">
    <source>
        <dbReference type="EnsemblPlants" id="ORUFI01G19330.1"/>
    </source>
</evidence>
<keyword evidence="4" id="KW-1185">Reference proteome</keyword>
<dbReference type="EnsemblPlants" id="ORUFI01G19330.1">
    <property type="protein sequence ID" value="ORUFI01G19330.1"/>
    <property type="gene ID" value="ORUFI01G19330"/>
</dbReference>
<protein>
    <recommendedName>
        <fullName evidence="2">DUF834 domain-containing protein</fullName>
    </recommendedName>
</protein>
<feature type="domain" description="DUF834" evidence="2">
    <location>
        <begin position="47"/>
        <end position="75"/>
    </location>
</feature>
<feature type="signal peptide" evidence="1">
    <location>
        <begin position="1"/>
        <end position="19"/>
    </location>
</feature>
<sequence>MERWTGVLTMAAVAGKATAQCGVDGSDDGARLNAMGGGGEREHGGEVVFWGNGGDAEVELGTALPTAQVAWRDGD</sequence>
<dbReference type="Proteomes" id="UP000008022">
    <property type="component" value="Unassembled WGS sequence"/>
</dbReference>
<dbReference type="Gramene" id="ORUFI01G19330.1">
    <property type="protein sequence ID" value="ORUFI01G19330.1"/>
    <property type="gene ID" value="ORUFI01G19330"/>
</dbReference>
<name>A0A0E0MX31_ORYRU</name>
<dbReference type="HOGENOM" id="CLU_2675386_0_0_1"/>
<evidence type="ECO:0000259" key="2">
    <source>
        <dbReference type="Pfam" id="PF05754"/>
    </source>
</evidence>
<evidence type="ECO:0000313" key="4">
    <source>
        <dbReference type="Proteomes" id="UP000008022"/>
    </source>
</evidence>
<dbReference type="AlphaFoldDB" id="A0A0E0MX31"/>
<proteinExistence type="predicted"/>
<organism evidence="3 4">
    <name type="scientific">Oryza rufipogon</name>
    <name type="common">Brownbeard rice</name>
    <name type="synonym">Asian wild rice</name>
    <dbReference type="NCBI Taxonomy" id="4529"/>
    <lineage>
        <taxon>Eukaryota</taxon>
        <taxon>Viridiplantae</taxon>
        <taxon>Streptophyta</taxon>
        <taxon>Embryophyta</taxon>
        <taxon>Tracheophyta</taxon>
        <taxon>Spermatophyta</taxon>
        <taxon>Magnoliopsida</taxon>
        <taxon>Liliopsida</taxon>
        <taxon>Poales</taxon>
        <taxon>Poaceae</taxon>
        <taxon>BOP clade</taxon>
        <taxon>Oryzoideae</taxon>
        <taxon>Oryzeae</taxon>
        <taxon>Oryzinae</taxon>
        <taxon>Oryza</taxon>
    </lineage>
</organism>
<dbReference type="InterPro" id="IPR008552">
    <property type="entry name" value="DUF834"/>
</dbReference>
<feature type="chain" id="PRO_5002368415" description="DUF834 domain-containing protein" evidence="1">
    <location>
        <begin position="20"/>
        <end position="75"/>
    </location>
</feature>
<reference evidence="4" key="1">
    <citation type="submission" date="2013-06" db="EMBL/GenBank/DDBJ databases">
        <authorList>
            <person name="Zhao Q."/>
        </authorList>
    </citation>
    <scope>NUCLEOTIDE SEQUENCE</scope>
    <source>
        <strain evidence="4">cv. W1943</strain>
    </source>
</reference>
<keyword evidence="1" id="KW-0732">Signal</keyword>
<accession>A0A0E0MX31</accession>
<reference evidence="3" key="2">
    <citation type="submission" date="2015-06" db="UniProtKB">
        <authorList>
            <consortium name="EnsemblPlants"/>
        </authorList>
    </citation>
    <scope>IDENTIFICATION</scope>
</reference>